<dbReference type="SUPFAM" id="SSF53850">
    <property type="entry name" value="Periplasmic binding protein-like II"/>
    <property type="match status" value="1"/>
</dbReference>
<sequence length="511" mass="55385">MTGTLNRRGFLASTGAAAGALTFLGPKGLKAQEGQTLRYALSTYPPSFDAWASTGSAAGAIKLMIHRGLLSYGPDGALRGELAENWEVDDEGAWVFTLREGAFWHDGSPVTSADVAWTVTEAQKPDSAALFQAQLALITSVETPDERTVRMVTDRPLATLPGWFAHYHMPILKDGEAQDSLIGAGPFTFDSTERGVSIRLGAFGDYYKEGLPKLGGIEAIVYADENLRVTALEAGDVDLIEYVPWQAMQQIEDNSSLKLDAVDGPFMYLTFNGSRPPFDNPLVRRAVAHAINRDDIAAAAFYGRGGSLAHLPIADASEFYQEDLSQGWAYDPEQAQALLAEAGYPDGFDCVMLSTAQYGMHQSTAEVCQAYLSMVGINVQLDLPEWATRVQKGNDGQYDLAVMGTTADNNDPDGLATVLDGSLPPSFVRSYGMETPEISDLFARARATFDLEERIALYRQLEEIALETTPMTGLAWRSQGYAMKSGIEGFTNLPGQLTFYSPITLEDVMAG</sequence>
<dbReference type="InterPro" id="IPR000914">
    <property type="entry name" value="SBP_5_dom"/>
</dbReference>
<comment type="similarity">
    <text evidence="2">Belongs to the bacterial solute-binding protein 5 family.</text>
</comment>
<keyword evidence="4" id="KW-0732">Signal</keyword>
<dbReference type="PIRSF" id="PIRSF002741">
    <property type="entry name" value="MppA"/>
    <property type="match status" value="1"/>
</dbReference>
<dbReference type="EMBL" id="QKZL01000005">
    <property type="protein sequence ID" value="PZX17167.1"/>
    <property type="molecule type" value="Genomic_DNA"/>
</dbReference>
<dbReference type="RefSeq" id="WP_111536937.1">
    <property type="nucleotide sequence ID" value="NZ_QKZL01000005.1"/>
</dbReference>
<dbReference type="GO" id="GO:1904680">
    <property type="term" value="F:peptide transmembrane transporter activity"/>
    <property type="evidence" value="ECO:0007669"/>
    <property type="project" value="TreeGrafter"/>
</dbReference>
<dbReference type="GO" id="GO:0015833">
    <property type="term" value="P:peptide transport"/>
    <property type="evidence" value="ECO:0007669"/>
    <property type="project" value="TreeGrafter"/>
</dbReference>
<dbReference type="Gene3D" id="3.40.190.10">
    <property type="entry name" value="Periplasmic binding protein-like II"/>
    <property type="match status" value="1"/>
</dbReference>
<evidence type="ECO:0000256" key="1">
    <source>
        <dbReference type="ARBA" id="ARBA00004418"/>
    </source>
</evidence>
<comment type="caution">
    <text evidence="6">The sequence shown here is derived from an EMBL/GenBank/DDBJ whole genome shotgun (WGS) entry which is preliminary data.</text>
</comment>
<evidence type="ECO:0000256" key="4">
    <source>
        <dbReference type="ARBA" id="ARBA00022729"/>
    </source>
</evidence>
<dbReference type="InterPro" id="IPR039424">
    <property type="entry name" value="SBP_5"/>
</dbReference>
<keyword evidence="7" id="KW-1185">Reference proteome</keyword>
<evidence type="ECO:0000256" key="2">
    <source>
        <dbReference type="ARBA" id="ARBA00005695"/>
    </source>
</evidence>
<dbReference type="InterPro" id="IPR030678">
    <property type="entry name" value="Peptide/Ni-bd"/>
</dbReference>
<dbReference type="CDD" id="cd08516">
    <property type="entry name" value="PBP2_NikA_DppA_OppA_like_11"/>
    <property type="match status" value="1"/>
</dbReference>
<dbReference type="PANTHER" id="PTHR30290:SF9">
    <property type="entry name" value="OLIGOPEPTIDE-BINDING PROTEIN APPA"/>
    <property type="match status" value="1"/>
</dbReference>
<evidence type="ECO:0000259" key="5">
    <source>
        <dbReference type="Pfam" id="PF00496"/>
    </source>
</evidence>
<feature type="domain" description="Solute-binding protein family 5" evidence="5">
    <location>
        <begin position="79"/>
        <end position="417"/>
    </location>
</feature>
<dbReference type="GO" id="GO:0030288">
    <property type="term" value="C:outer membrane-bounded periplasmic space"/>
    <property type="evidence" value="ECO:0007669"/>
    <property type="project" value="UniProtKB-ARBA"/>
</dbReference>
<dbReference type="AlphaFoldDB" id="A0A2W7NG59"/>
<reference evidence="6 7" key="1">
    <citation type="submission" date="2018-06" db="EMBL/GenBank/DDBJ databases">
        <title>Genomic Encyclopedia of Archaeal and Bacterial Type Strains, Phase II (KMG-II): from individual species to whole genera.</title>
        <authorList>
            <person name="Goeker M."/>
        </authorList>
    </citation>
    <scope>NUCLEOTIDE SEQUENCE [LARGE SCALE GENOMIC DNA]</scope>
    <source>
        <strain evidence="6 7">DSM 22009</strain>
    </source>
</reference>
<accession>A0A2W7NG59</accession>
<name>A0A2W7NG59_9RHOB</name>
<evidence type="ECO:0000313" key="7">
    <source>
        <dbReference type="Proteomes" id="UP000248916"/>
    </source>
</evidence>
<dbReference type="OrthoDB" id="9803988at2"/>
<protein>
    <submittedName>
        <fullName evidence="6">Peptide/nickel transport system substrate-binding protein</fullName>
    </submittedName>
</protein>
<dbReference type="Proteomes" id="UP000248916">
    <property type="component" value="Unassembled WGS sequence"/>
</dbReference>
<dbReference type="Gene3D" id="3.90.76.10">
    <property type="entry name" value="Dipeptide-binding Protein, Domain 1"/>
    <property type="match status" value="1"/>
</dbReference>
<dbReference type="Gene3D" id="3.10.105.10">
    <property type="entry name" value="Dipeptide-binding Protein, Domain 3"/>
    <property type="match status" value="1"/>
</dbReference>
<organism evidence="6 7">
    <name type="scientific">Palleronia aestuarii</name>
    <dbReference type="NCBI Taxonomy" id="568105"/>
    <lineage>
        <taxon>Bacteria</taxon>
        <taxon>Pseudomonadati</taxon>
        <taxon>Pseudomonadota</taxon>
        <taxon>Alphaproteobacteria</taxon>
        <taxon>Rhodobacterales</taxon>
        <taxon>Roseobacteraceae</taxon>
        <taxon>Palleronia</taxon>
    </lineage>
</organism>
<gene>
    <name evidence="6" type="ORF">LX81_01799</name>
</gene>
<dbReference type="InterPro" id="IPR006311">
    <property type="entry name" value="TAT_signal"/>
</dbReference>
<dbReference type="GO" id="GO:0043190">
    <property type="term" value="C:ATP-binding cassette (ABC) transporter complex"/>
    <property type="evidence" value="ECO:0007669"/>
    <property type="project" value="InterPro"/>
</dbReference>
<evidence type="ECO:0000256" key="3">
    <source>
        <dbReference type="ARBA" id="ARBA00022448"/>
    </source>
</evidence>
<dbReference type="Pfam" id="PF00496">
    <property type="entry name" value="SBP_bac_5"/>
    <property type="match status" value="1"/>
</dbReference>
<dbReference type="PANTHER" id="PTHR30290">
    <property type="entry name" value="PERIPLASMIC BINDING COMPONENT OF ABC TRANSPORTER"/>
    <property type="match status" value="1"/>
</dbReference>
<dbReference type="PROSITE" id="PS51318">
    <property type="entry name" value="TAT"/>
    <property type="match status" value="1"/>
</dbReference>
<evidence type="ECO:0000313" key="6">
    <source>
        <dbReference type="EMBL" id="PZX17167.1"/>
    </source>
</evidence>
<proteinExistence type="inferred from homology"/>
<comment type="subcellular location">
    <subcellularLocation>
        <location evidence="1">Periplasm</location>
    </subcellularLocation>
</comment>
<keyword evidence="3" id="KW-0813">Transport</keyword>